<evidence type="ECO:0000313" key="2">
    <source>
        <dbReference type="EnsemblPlants" id="OMERI03G28220.2"/>
    </source>
</evidence>
<sequence>METEWMGNDRMRRGQPGKGPDLSFTAAAKPTARLPTAELAAASPGSLPAAESARVGPPGRVAGRAAVAVRRDASRTGHRRVAWGGSGHVARGGGGCRRRARSGAVAIRRVELVWLSPVGPGGRKALAAAMLDRSTAYLACHIISPSLIRNSHISSKAIG</sequence>
<name>A0A0E0D5J0_9ORYZ</name>
<evidence type="ECO:0000256" key="1">
    <source>
        <dbReference type="SAM" id="MobiDB-lite"/>
    </source>
</evidence>
<feature type="region of interest" description="Disordered" evidence="1">
    <location>
        <begin position="1"/>
        <end position="24"/>
    </location>
</feature>
<accession>A0A0E0D5J0</accession>
<dbReference type="AlphaFoldDB" id="A0A0E0D5J0"/>
<reference evidence="2" key="1">
    <citation type="submission" date="2015-04" db="UniProtKB">
        <authorList>
            <consortium name="EnsemblPlants"/>
        </authorList>
    </citation>
    <scope>IDENTIFICATION</scope>
</reference>
<dbReference type="EnsemblPlants" id="OMERI03G28220.2">
    <property type="protein sequence ID" value="OMERI03G28220.2"/>
    <property type="gene ID" value="OMERI03G28220"/>
</dbReference>
<dbReference type="HOGENOM" id="CLU_1663523_0_0_1"/>
<protein>
    <submittedName>
        <fullName evidence="2">Uncharacterized protein</fullName>
    </submittedName>
</protein>
<dbReference type="Proteomes" id="UP000008021">
    <property type="component" value="Chromosome 3"/>
</dbReference>
<evidence type="ECO:0000313" key="3">
    <source>
        <dbReference type="Proteomes" id="UP000008021"/>
    </source>
</evidence>
<keyword evidence="3" id="KW-1185">Reference proteome</keyword>
<reference evidence="2" key="2">
    <citation type="submission" date="2018-05" db="EMBL/GenBank/DDBJ databases">
        <title>OmerRS3 (Oryza meridionalis Reference Sequence Version 3).</title>
        <authorList>
            <person name="Zhang J."/>
            <person name="Kudrna D."/>
            <person name="Lee S."/>
            <person name="Talag J."/>
            <person name="Welchert J."/>
            <person name="Wing R.A."/>
        </authorList>
    </citation>
    <scope>NUCLEOTIDE SEQUENCE [LARGE SCALE GENOMIC DNA]</scope>
    <source>
        <strain evidence="2">cv. OR44</strain>
    </source>
</reference>
<organism evidence="2">
    <name type="scientific">Oryza meridionalis</name>
    <dbReference type="NCBI Taxonomy" id="40149"/>
    <lineage>
        <taxon>Eukaryota</taxon>
        <taxon>Viridiplantae</taxon>
        <taxon>Streptophyta</taxon>
        <taxon>Embryophyta</taxon>
        <taxon>Tracheophyta</taxon>
        <taxon>Spermatophyta</taxon>
        <taxon>Magnoliopsida</taxon>
        <taxon>Liliopsida</taxon>
        <taxon>Poales</taxon>
        <taxon>Poaceae</taxon>
        <taxon>BOP clade</taxon>
        <taxon>Oryzoideae</taxon>
        <taxon>Oryzeae</taxon>
        <taxon>Oryzinae</taxon>
        <taxon>Oryza</taxon>
    </lineage>
</organism>
<proteinExistence type="predicted"/>
<dbReference type="Gramene" id="OMERI03G28220.2">
    <property type="protein sequence ID" value="OMERI03G28220.2"/>
    <property type="gene ID" value="OMERI03G28220"/>
</dbReference>